<organism evidence="2 3">
    <name type="scientific">Drosophila rubida</name>
    <dbReference type="NCBI Taxonomy" id="30044"/>
    <lineage>
        <taxon>Eukaryota</taxon>
        <taxon>Metazoa</taxon>
        <taxon>Ecdysozoa</taxon>
        <taxon>Arthropoda</taxon>
        <taxon>Hexapoda</taxon>
        <taxon>Insecta</taxon>
        <taxon>Pterygota</taxon>
        <taxon>Neoptera</taxon>
        <taxon>Endopterygota</taxon>
        <taxon>Diptera</taxon>
        <taxon>Brachycera</taxon>
        <taxon>Muscomorpha</taxon>
        <taxon>Ephydroidea</taxon>
        <taxon>Drosophilidae</taxon>
        <taxon>Drosophila</taxon>
    </lineage>
</organism>
<feature type="compositionally biased region" description="Low complexity" evidence="1">
    <location>
        <begin position="381"/>
        <end position="399"/>
    </location>
</feature>
<gene>
    <name evidence="2" type="ORF">KR093_010592</name>
</gene>
<dbReference type="AlphaFoldDB" id="A0AAD4K2W4"/>
<feature type="compositionally biased region" description="Low complexity" evidence="1">
    <location>
        <begin position="320"/>
        <end position="333"/>
    </location>
</feature>
<feature type="region of interest" description="Disordered" evidence="1">
    <location>
        <begin position="76"/>
        <end position="165"/>
    </location>
</feature>
<feature type="compositionally biased region" description="Polar residues" evidence="1">
    <location>
        <begin position="251"/>
        <end position="286"/>
    </location>
</feature>
<protein>
    <submittedName>
        <fullName evidence="2">Uncharacterized protein</fullName>
    </submittedName>
</protein>
<feature type="region of interest" description="Disordered" evidence="1">
    <location>
        <begin position="177"/>
        <end position="204"/>
    </location>
</feature>
<proteinExistence type="predicted"/>
<sequence length="661" mass="71616">MSDRYAASYYEQLHPAQAQAQAAMSHYGPPSYRNAGYASSSSYSSPYGYGYAAGSGAAASYMPNYYRYAPYASPHYSQPPHPHPPPHHQQHPGLFTPAGQQLIPSSVLHYPPRSHPHPHSHSHPQHHQQTQPLQHAYPQPQQQQLPPSGSSSSYEQPPPALYSASAYGQSRGFTAYHNSSSHYAPPGRSTTPAPNRTVLPPNYLEPMRSSFADQQQQQQQQQQLPPVAPQLEETLPELKLEHDAEAASPAQRLTTSPPLISATGTDSGISNCSTRARSDSSQSTPVYSGEYPVNMSVESASCVSYHCPADVRDYDEEQQKQQQQHQSQQQPQQEPEESKPGSVSDDISATAAQSASAATSTSASPSTPAASSANDIDKAAATETETEAASATALAGAGEEQSEVVRPAAASTSHNWSPTPRRPRTPPAPQNSPVGYGLSASAATPTVPPALAPLLQLQHQHQQQQPHSGNSKRHATAKNRNSSSISSCNNSGNNRIIECDLIPSKKSKRKASKREAESEHVDATEPTVREQIRDIKPLPGFLQAFGSTEIGRFSERFLQTPESLVERLVEEYAHSNGGYAAAGGYYDGPMNGAGVGGGMHGYWPYEEQHNMAYQSQQLSAARNRMRGQGYPYPDYAAYERYGYAAYSAGRSRYGEIRCNGY</sequence>
<reference evidence="2" key="1">
    <citation type="journal article" date="2021" name="Mol. Ecol. Resour.">
        <title>Phylogenomic analyses of the genus Drosophila reveals genomic signals of climate adaptation.</title>
        <authorList>
            <person name="Li F."/>
            <person name="Rane R.V."/>
            <person name="Luria V."/>
            <person name="Xiong Z."/>
            <person name="Chen J."/>
            <person name="Li Z."/>
            <person name="Catullo R.A."/>
            <person name="Griffin P.C."/>
            <person name="Schiffer M."/>
            <person name="Pearce S."/>
            <person name="Lee S.F."/>
            <person name="McElroy K."/>
            <person name="Stocker A."/>
            <person name="Shirriffs J."/>
            <person name="Cockerell F."/>
            <person name="Coppin C."/>
            <person name="Sgro C.M."/>
            <person name="Karger A."/>
            <person name="Cain J.W."/>
            <person name="Weber J.A."/>
            <person name="Santpere G."/>
            <person name="Kirschner M.W."/>
            <person name="Hoffmann A.A."/>
            <person name="Oakeshott J.G."/>
            <person name="Zhang G."/>
        </authorList>
    </citation>
    <scope>NUCLEOTIDE SEQUENCE</scope>
    <source>
        <strain evidence="2">BGI-SZ-2011g</strain>
    </source>
</reference>
<feature type="compositionally biased region" description="Basic residues" evidence="1">
    <location>
        <begin position="112"/>
        <end position="126"/>
    </location>
</feature>
<feature type="compositionally biased region" description="Polar residues" evidence="1">
    <location>
        <begin position="177"/>
        <end position="194"/>
    </location>
</feature>
<accession>A0AAD4K2W4</accession>
<feature type="compositionally biased region" description="Low complexity" evidence="1">
    <location>
        <begin position="127"/>
        <end position="155"/>
    </location>
</feature>
<evidence type="ECO:0000313" key="2">
    <source>
        <dbReference type="EMBL" id="KAH8372212.1"/>
    </source>
</evidence>
<feature type="region of interest" description="Disordered" evidence="1">
    <location>
        <begin position="505"/>
        <end position="527"/>
    </location>
</feature>
<feature type="compositionally biased region" description="Low complexity" evidence="1">
    <location>
        <begin position="348"/>
        <end position="374"/>
    </location>
</feature>
<feature type="compositionally biased region" description="Low complexity" evidence="1">
    <location>
        <begin position="452"/>
        <end position="468"/>
    </location>
</feature>
<comment type="caution">
    <text evidence="2">The sequence shown here is derived from an EMBL/GenBank/DDBJ whole genome shotgun (WGS) entry which is preliminary data.</text>
</comment>
<feature type="compositionally biased region" description="Low complexity" evidence="1">
    <location>
        <begin position="479"/>
        <end position="490"/>
    </location>
</feature>
<evidence type="ECO:0000256" key="1">
    <source>
        <dbReference type="SAM" id="MobiDB-lite"/>
    </source>
</evidence>
<evidence type="ECO:0000313" key="3">
    <source>
        <dbReference type="Proteomes" id="UP001200034"/>
    </source>
</evidence>
<feature type="compositionally biased region" description="Basic and acidic residues" evidence="1">
    <location>
        <begin position="513"/>
        <end position="527"/>
    </location>
</feature>
<keyword evidence="3" id="KW-1185">Reference proteome</keyword>
<feature type="region of interest" description="Disordered" evidence="1">
    <location>
        <begin position="244"/>
        <end position="287"/>
    </location>
</feature>
<feature type="region of interest" description="Disordered" evidence="1">
    <location>
        <begin position="314"/>
        <end position="490"/>
    </location>
</feature>
<name>A0AAD4K2W4_9MUSC</name>
<dbReference type="Proteomes" id="UP001200034">
    <property type="component" value="Unassembled WGS sequence"/>
</dbReference>
<dbReference type="EMBL" id="JAJJHW010002585">
    <property type="protein sequence ID" value="KAH8372212.1"/>
    <property type="molecule type" value="Genomic_DNA"/>
</dbReference>